<dbReference type="PANTHER" id="PTHR46696:SF1">
    <property type="entry name" value="CYTOCHROME P450 YJIB-RELATED"/>
    <property type="match status" value="1"/>
</dbReference>
<evidence type="ECO:0000313" key="4">
    <source>
        <dbReference type="Proteomes" id="UP001500751"/>
    </source>
</evidence>
<dbReference type="PANTHER" id="PTHR46696">
    <property type="entry name" value="P450, PUTATIVE (EUROFUNG)-RELATED"/>
    <property type="match status" value="1"/>
</dbReference>
<dbReference type="RefSeq" id="WP_344669640.1">
    <property type="nucleotide sequence ID" value="NZ_BAAAQN010000049.1"/>
</dbReference>
<name>A0ABN2V477_9ACTN</name>
<dbReference type="InterPro" id="IPR002397">
    <property type="entry name" value="Cyt_P450_B"/>
</dbReference>
<dbReference type="InterPro" id="IPR017972">
    <property type="entry name" value="Cyt_P450_CS"/>
</dbReference>
<keyword evidence="2" id="KW-0479">Metal-binding</keyword>
<dbReference type="CDD" id="cd11029">
    <property type="entry name" value="CYP107-like"/>
    <property type="match status" value="1"/>
</dbReference>
<dbReference type="PRINTS" id="PR00359">
    <property type="entry name" value="BP450"/>
</dbReference>
<dbReference type="InterPro" id="IPR001128">
    <property type="entry name" value="Cyt_P450"/>
</dbReference>
<dbReference type="Gene3D" id="1.10.630.10">
    <property type="entry name" value="Cytochrome P450"/>
    <property type="match status" value="1"/>
</dbReference>
<dbReference type="Proteomes" id="UP001500751">
    <property type="component" value="Unassembled WGS sequence"/>
</dbReference>
<keyword evidence="2" id="KW-0503">Monooxygenase</keyword>
<dbReference type="PRINTS" id="PR00385">
    <property type="entry name" value="P450"/>
</dbReference>
<evidence type="ECO:0000256" key="1">
    <source>
        <dbReference type="ARBA" id="ARBA00010617"/>
    </source>
</evidence>
<evidence type="ECO:0000256" key="2">
    <source>
        <dbReference type="RuleBase" id="RU000461"/>
    </source>
</evidence>
<keyword evidence="4" id="KW-1185">Reference proteome</keyword>
<organism evidence="3 4">
    <name type="scientific">Catenulispora yoronensis</name>
    <dbReference type="NCBI Taxonomy" id="450799"/>
    <lineage>
        <taxon>Bacteria</taxon>
        <taxon>Bacillati</taxon>
        <taxon>Actinomycetota</taxon>
        <taxon>Actinomycetes</taxon>
        <taxon>Catenulisporales</taxon>
        <taxon>Catenulisporaceae</taxon>
        <taxon>Catenulispora</taxon>
    </lineage>
</organism>
<dbReference type="PROSITE" id="PS00086">
    <property type="entry name" value="CYTOCHROME_P450"/>
    <property type="match status" value="1"/>
</dbReference>
<protein>
    <submittedName>
        <fullName evidence="3">Cytochrome P450</fullName>
    </submittedName>
</protein>
<accession>A0ABN2V477</accession>
<dbReference type="Pfam" id="PF00067">
    <property type="entry name" value="p450"/>
    <property type="match status" value="1"/>
</dbReference>
<keyword evidence="2" id="KW-0560">Oxidoreductase</keyword>
<keyword evidence="2" id="KW-0349">Heme</keyword>
<proteinExistence type="inferred from homology"/>
<dbReference type="SUPFAM" id="SSF48264">
    <property type="entry name" value="Cytochrome P450"/>
    <property type="match status" value="1"/>
</dbReference>
<comment type="caution">
    <text evidence="3">The sequence shown here is derived from an EMBL/GenBank/DDBJ whole genome shotgun (WGS) entry which is preliminary data.</text>
</comment>
<evidence type="ECO:0000313" key="3">
    <source>
        <dbReference type="EMBL" id="GAA2050540.1"/>
    </source>
</evidence>
<dbReference type="InterPro" id="IPR036396">
    <property type="entry name" value="Cyt_P450_sf"/>
</dbReference>
<reference evidence="3 4" key="1">
    <citation type="journal article" date="2019" name="Int. J. Syst. Evol. Microbiol.">
        <title>The Global Catalogue of Microorganisms (GCM) 10K type strain sequencing project: providing services to taxonomists for standard genome sequencing and annotation.</title>
        <authorList>
            <consortium name="The Broad Institute Genomics Platform"/>
            <consortium name="The Broad Institute Genome Sequencing Center for Infectious Disease"/>
            <person name="Wu L."/>
            <person name="Ma J."/>
        </authorList>
    </citation>
    <scope>NUCLEOTIDE SEQUENCE [LARGE SCALE GENOMIC DNA]</scope>
    <source>
        <strain evidence="3 4">JCM 16014</strain>
    </source>
</reference>
<comment type="similarity">
    <text evidence="1 2">Belongs to the cytochrome P450 family.</text>
</comment>
<keyword evidence="2" id="KW-0408">Iron</keyword>
<sequence length="410" mass="44302">MSSSSVSKCPILDPTGSDLHGEAAALRARGPAVRVELPGPVLAWSVTRHSVIQALLTDPRVSRDFRRHWPGRSEVPEGWVLAGIAFQESFFNSYGAEHHKARGRLAPAFSPRRVERLRPQVQATADLLVDALAARPPGTSVDLRRELSLPLTMTVICDLFGVPDHLRAPIGSAIDGILESALGPEEMVVRLTELNDRLTQLLRYKQEHPADDLTGDLLLADRPGEEPMPEPELLGTMSAMIGAGYETSVNVITSAVHALLAHPESLAAVRDKAIGWRDVIEETLRVQAPVMHMPLRYAVAEIDLGEGVVIAEGDPIIIGFAAAGRDPALHPDRPDEFDPTRASKEHLAFGYGPHFCLGAHLARLETEIALSTLFERLPGLALARPGQEPARLASMMVNGPAALEVVPTPV</sequence>
<dbReference type="EMBL" id="BAAAQN010000049">
    <property type="protein sequence ID" value="GAA2050540.1"/>
    <property type="molecule type" value="Genomic_DNA"/>
</dbReference>
<gene>
    <name evidence="3" type="ORF">GCM10009839_66320</name>
</gene>